<dbReference type="PANTHER" id="PTHR47592">
    <property type="entry name" value="PBF68 PROTEIN"/>
    <property type="match status" value="1"/>
</dbReference>
<name>A0A8J5YTP3_9ROSI</name>
<protein>
    <recommendedName>
        <fullName evidence="2">Retrovirus-related Pol polyprotein from transposon TNT 1-94-like beta-barrel domain-containing protein</fullName>
    </recommendedName>
</protein>
<accession>A0A8J5YTP3</accession>
<evidence type="ECO:0000313" key="4">
    <source>
        <dbReference type="Proteomes" id="UP000701853"/>
    </source>
</evidence>
<proteinExistence type="predicted"/>
<dbReference type="OrthoDB" id="1736601at2759"/>
<evidence type="ECO:0000259" key="2">
    <source>
        <dbReference type="Pfam" id="PF22936"/>
    </source>
</evidence>
<reference evidence="3 4" key="1">
    <citation type="journal article" date="2021" name="bioRxiv">
        <title>The Gossypium anomalum genome as a resource for cotton improvement and evolutionary analysis of hybrid incompatibility.</title>
        <authorList>
            <person name="Grover C.E."/>
            <person name="Yuan D."/>
            <person name="Arick M.A."/>
            <person name="Miller E.R."/>
            <person name="Hu G."/>
            <person name="Peterson D.G."/>
            <person name="Wendel J.F."/>
            <person name="Udall J.A."/>
        </authorList>
    </citation>
    <scope>NUCLEOTIDE SEQUENCE [LARGE SCALE GENOMIC DNA]</scope>
    <source>
        <strain evidence="3">JFW-Udall</strain>
        <tissue evidence="3">Leaf</tissue>
    </source>
</reference>
<sequence>MKYDILLLDCNTRFALWQIKMQTVLAQMDLEDVLLRIDKMPSTLTEEEKKHKDQKAFMQLHIYLSNEILQDVMKEKTATAIWAKDTILCSRESLTVDEGYASLISYDKMKHLVERNPHSKSKGRSRSSNKGKTCNFYKKKGHIKSECYKLQNKIKKKAENQKGKQPEQSDEAEVVEDYNDDELLVVSADNSKVSDEWIIDSDCSFHMSSNRDRFTTYETVFEGVVFMGNNASCKIANIGMIKIKMFDGVIRQLSGVQHVPKLKMNLILLSTLGSKGHKCTVKSGVLKISKGSLVVMKGQ</sequence>
<dbReference type="InterPro" id="IPR054722">
    <property type="entry name" value="PolX-like_BBD"/>
</dbReference>
<gene>
    <name evidence="3" type="ORF">CXB51_017740</name>
</gene>
<feature type="region of interest" description="Disordered" evidence="1">
    <location>
        <begin position="114"/>
        <end position="134"/>
    </location>
</feature>
<comment type="caution">
    <text evidence="3">The sequence shown here is derived from an EMBL/GenBank/DDBJ whole genome shotgun (WGS) entry which is preliminary data.</text>
</comment>
<dbReference type="AlphaFoldDB" id="A0A8J5YTP3"/>
<dbReference type="Proteomes" id="UP000701853">
    <property type="component" value="Chromosome 7"/>
</dbReference>
<keyword evidence="4" id="KW-1185">Reference proteome</keyword>
<evidence type="ECO:0000256" key="1">
    <source>
        <dbReference type="SAM" id="MobiDB-lite"/>
    </source>
</evidence>
<feature type="domain" description="Retrovirus-related Pol polyprotein from transposon TNT 1-94-like beta-barrel" evidence="2">
    <location>
        <begin position="197"/>
        <end position="276"/>
    </location>
</feature>
<dbReference type="Pfam" id="PF22936">
    <property type="entry name" value="Pol_BBD"/>
    <property type="match status" value="1"/>
</dbReference>
<dbReference type="EMBL" id="JAHUZN010000007">
    <property type="protein sequence ID" value="KAG8489688.1"/>
    <property type="molecule type" value="Genomic_DNA"/>
</dbReference>
<organism evidence="3 4">
    <name type="scientific">Gossypium anomalum</name>
    <dbReference type="NCBI Taxonomy" id="47600"/>
    <lineage>
        <taxon>Eukaryota</taxon>
        <taxon>Viridiplantae</taxon>
        <taxon>Streptophyta</taxon>
        <taxon>Embryophyta</taxon>
        <taxon>Tracheophyta</taxon>
        <taxon>Spermatophyta</taxon>
        <taxon>Magnoliopsida</taxon>
        <taxon>eudicotyledons</taxon>
        <taxon>Gunneridae</taxon>
        <taxon>Pentapetalae</taxon>
        <taxon>rosids</taxon>
        <taxon>malvids</taxon>
        <taxon>Malvales</taxon>
        <taxon>Malvaceae</taxon>
        <taxon>Malvoideae</taxon>
        <taxon>Gossypium</taxon>
    </lineage>
</organism>
<feature type="compositionally biased region" description="Basic residues" evidence="1">
    <location>
        <begin position="118"/>
        <end position="129"/>
    </location>
</feature>
<evidence type="ECO:0000313" key="3">
    <source>
        <dbReference type="EMBL" id="KAG8489688.1"/>
    </source>
</evidence>